<evidence type="ECO:0000313" key="2">
    <source>
        <dbReference type="EMBL" id="CAI9921356.1"/>
    </source>
</evidence>
<evidence type="ECO:0000313" key="5">
    <source>
        <dbReference type="EMBL" id="CAL6085815.1"/>
    </source>
</evidence>
<dbReference type="EMBL" id="CATOUU010000531">
    <property type="protein sequence ID" value="CAI9932992.1"/>
    <property type="molecule type" value="Genomic_DNA"/>
</dbReference>
<dbReference type="EMBL" id="CATOUU010000220">
    <property type="protein sequence ID" value="CAI9921356.1"/>
    <property type="molecule type" value="Genomic_DNA"/>
</dbReference>
<sequence length="202" mass="23566">MNDLNSQNLLLQDQLLILTQNYQASEKSLRRENELLRQQLQRLQSEKGQAGSMECPKCKLLQKQVQDLQKQQQSYQTQRIDEDLGMNQTKTVRTVQHDQLQTTQPTITAKQSLYGNQTQQQMFKNQLNSTQSQQQQINLLEPEVVENTQNFDLKTSALLRQTQKPETKTQQQVQNFQSVRKLTKKFRGAEDLVSKTKMLNLE</sequence>
<evidence type="ECO:0000313" key="3">
    <source>
        <dbReference type="EMBL" id="CAI9932992.1"/>
    </source>
</evidence>
<name>A0AA86P682_9EUKA</name>
<dbReference type="Proteomes" id="UP001642409">
    <property type="component" value="Unassembled WGS sequence"/>
</dbReference>
<dbReference type="EMBL" id="CAXDID020000388">
    <property type="protein sequence ID" value="CAL6085815.1"/>
    <property type="molecule type" value="Genomic_DNA"/>
</dbReference>
<gene>
    <name evidence="3" type="ORF">HINF_LOCUS20637</name>
    <name evidence="4" type="ORF">HINF_LOCUS2183</name>
    <name evidence="5" type="ORF">HINF_LOCUS62861</name>
    <name evidence="2" type="ORF">HINF_LOCUS9001</name>
</gene>
<protein>
    <submittedName>
        <fullName evidence="4">Hypothetical_protein</fullName>
    </submittedName>
</protein>
<feature type="coiled-coil region" evidence="1">
    <location>
        <begin position="19"/>
        <end position="78"/>
    </location>
</feature>
<organism evidence="3">
    <name type="scientific">Hexamita inflata</name>
    <dbReference type="NCBI Taxonomy" id="28002"/>
    <lineage>
        <taxon>Eukaryota</taxon>
        <taxon>Metamonada</taxon>
        <taxon>Diplomonadida</taxon>
        <taxon>Hexamitidae</taxon>
        <taxon>Hexamitinae</taxon>
        <taxon>Hexamita</taxon>
    </lineage>
</organism>
<evidence type="ECO:0000256" key="1">
    <source>
        <dbReference type="SAM" id="Coils"/>
    </source>
</evidence>
<dbReference type="AlphaFoldDB" id="A0AA86P682"/>
<dbReference type="EMBL" id="CAXDID020000004">
    <property type="protein sequence ID" value="CAL5973053.1"/>
    <property type="molecule type" value="Genomic_DNA"/>
</dbReference>
<accession>A0AA86P682</accession>
<evidence type="ECO:0000313" key="4">
    <source>
        <dbReference type="EMBL" id="CAL5973053.1"/>
    </source>
</evidence>
<reference evidence="3" key="1">
    <citation type="submission" date="2023-06" db="EMBL/GenBank/DDBJ databases">
        <authorList>
            <person name="Kurt Z."/>
        </authorList>
    </citation>
    <scope>NUCLEOTIDE SEQUENCE</scope>
</reference>
<comment type="caution">
    <text evidence="3">The sequence shown here is derived from an EMBL/GenBank/DDBJ whole genome shotgun (WGS) entry which is preliminary data.</text>
</comment>
<evidence type="ECO:0000313" key="6">
    <source>
        <dbReference type="Proteomes" id="UP001642409"/>
    </source>
</evidence>
<keyword evidence="6" id="KW-1185">Reference proteome</keyword>
<reference evidence="4 6" key="2">
    <citation type="submission" date="2024-07" db="EMBL/GenBank/DDBJ databases">
        <authorList>
            <person name="Akdeniz Z."/>
        </authorList>
    </citation>
    <scope>NUCLEOTIDE SEQUENCE [LARGE SCALE GENOMIC DNA]</scope>
</reference>
<keyword evidence="1" id="KW-0175">Coiled coil</keyword>
<proteinExistence type="predicted"/>